<keyword evidence="4 6" id="KW-0472">Membrane</keyword>
<feature type="region of interest" description="Disordered" evidence="5">
    <location>
        <begin position="498"/>
        <end position="543"/>
    </location>
</feature>
<gene>
    <name evidence="9" type="primary">LOC108008121</name>
</gene>
<dbReference type="Pfam" id="PF07690">
    <property type="entry name" value="MFS_1"/>
    <property type="match status" value="1"/>
</dbReference>
<feature type="transmembrane region" description="Helical" evidence="6">
    <location>
        <begin position="49"/>
        <end position="73"/>
    </location>
</feature>
<evidence type="ECO:0000313" key="9">
    <source>
        <dbReference type="RefSeq" id="XP_016927399.3"/>
    </source>
</evidence>
<evidence type="ECO:0000313" key="8">
    <source>
        <dbReference type="Proteomes" id="UP001652628"/>
    </source>
</evidence>
<evidence type="ECO:0000256" key="1">
    <source>
        <dbReference type="ARBA" id="ARBA00004141"/>
    </source>
</evidence>
<dbReference type="GeneID" id="108008121"/>
<dbReference type="PROSITE" id="PS50850">
    <property type="entry name" value="MFS"/>
    <property type="match status" value="1"/>
</dbReference>
<dbReference type="AlphaFoldDB" id="A0AB39Z2I0"/>
<keyword evidence="8" id="KW-1185">Reference proteome</keyword>
<keyword evidence="3 6" id="KW-1133">Transmembrane helix</keyword>
<protein>
    <submittedName>
        <fullName evidence="9">Inorganic phosphate cotransporter</fullName>
    </submittedName>
</protein>
<proteinExistence type="predicted"/>
<reference evidence="9" key="1">
    <citation type="submission" date="2025-08" db="UniProtKB">
        <authorList>
            <consortium name="RefSeq"/>
        </authorList>
    </citation>
    <scope>IDENTIFICATION</scope>
</reference>
<dbReference type="InterPro" id="IPR011701">
    <property type="entry name" value="MFS"/>
</dbReference>
<feature type="transmembrane region" description="Helical" evidence="6">
    <location>
        <begin position="183"/>
        <end position="208"/>
    </location>
</feature>
<feature type="compositionally biased region" description="Basic and acidic residues" evidence="5">
    <location>
        <begin position="505"/>
        <end position="522"/>
    </location>
</feature>
<feature type="transmembrane region" description="Helical" evidence="6">
    <location>
        <begin position="327"/>
        <end position="349"/>
    </location>
</feature>
<keyword evidence="2 6" id="KW-0812">Transmembrane</keyword>
<evidence type="ECO:0000256" key="5">
    <source>
        <dbReference type="SAM" id="MobiDB-lite"/>
    </source>
</evidence>
<feature type="transmembrane region" description="Helical" evidence="6">
    <location>
        <begin position="455"/>
        <end position="474"/>
    </location>
</feature>
<evidence type="ECO:0000256" key="4">
    <source>
        <dbReference type="ARBA" id="ARBA00023136"/>
    </source>
</evidence>
<feature type="transmembrane region" description="Helical" evidence="6">
    <location>
        <begin position="387"/>
        <end position="408"/>
    </location>
</feature>
<evidence type="ECO:0000256" key="3">
    <source>
        <dbReference type="ARBA" id="ARBA00022989"/>
    </source>
</evidence>
<dbReference type="InterPro" id="IPR027378">
    <property type="entry name" value="Nucleotide_channel_N"/>
</dbReference>
<dbReference type="InterPro" id="IPR050382">
    <property type="entry name" value="MFS_Na/Anion_cotransporter"/>
</dbReference>
<sequence>MEGVKRSGCKLEIEFNLDLWRVWYNLSSADMTAETNTGPMIGQRHLQTFLLFLSIVVNYMAKFNAGVAVVAMTNAENTNPNFPEYDWNEMERSYILSSFFWGYILTQFMGGWLCRRYGARITMFVSTIGSALLALLPPWCVSWGGWQAYCAIRMSMGLFQGFLFPCIHAHLANWCPVNERNRLGALANTGIDCGTLVAMFASGLLAASSVGWPGIFYVSCGAGVFWCIIWWIFGANTPRESKFISEAELSYIETSINSSRKAEEAEQKASGRIPVPWKAIWTSVPFWALMITRCCQSWGYSTLQTEMPAYMNGVLLMDMKKNALYSALPYLTSWIMAFVYLIIADILLTRGIMSITGIRKSVNSIAFFVPAAALIGVSFLDSNQKSLAVVLMCANVGINAGSTIGSTINTIDLSPNHAGILMGIINTAANVVPILTPLLVGIIVKDDHDRKQWQIVFIISAVIFFVGNIIYLAFGQMVNQPWDAPDFMDKQISSNLQEEGNSKALEAKQSEKLEKAKRKESEAGLDIQKPNKKEGRVQNLSQN</sequence>
<organism evidence="8 9">
    <name type="scientific">Drosophila suzukii</name>
    <name type="common">Spotted-wing drosophila fruit fly</name>
    <dbReference type="NCBI Taxonomy" id="28584"/>
    <lineage>
        <taxon>Eukaryota</taxon>
        <taxon>Metazoa</taxon>
        <taxon>Ecdysozoa</taxon>
        <taxon>Arthropoda</taxon>
        <taxon>Hexapoda</taxon>
        <taxon>Insecta</taxon>
        <taxon>Pterygota</taxon>
        <taxon>Neoptera</taxon>
        <taxon>Endopterygota</taxon>
        <taxon>Diptera</taxon>
        <taxon>Brachycera</taxon>
        <taxon>Muscomorpha</taxon>
        <taxon>Ephydroidea</taxon>
        <taxon>Drosophilidae</taxon>
        <taxon>Drosophila</taxon>
        <taxon>Sophophora</taxon>
    </lineage>
</organism>
<accession>A0AB39Z2I0</accession>
<feature type="domain" description="Major facilitator superfamily (MFS) profile" evidence="7">
    <location>
        <begin position="50"/>
        <end position="479"/>
    </location>
</feature>
<dbReference type="PANTHER" id="PTHR11662">
    <property type="entry name" value="SOLUTE CARRIER FAMILY 17"/>
    <property type="match status" value="1"/>
</dbReference>
<comment type="subcellular location">
    <subcellularLocation>
        <location evidence="1">Membrane</location>
        <topology evidence="1">Multi-pass membrane protein</topology>
    </subcellularLocation>
</comment>
<dbReference type="SUPFAM" id="SSF103473">
    <property type="entry name" value="MFS general substrate transporter"/>
    <property type="match status" value="1"/>
</dbReference>
<dbReference type="InterPro" id="IPR020846">
    <property type="entry name" value="MFS_dom"/>
</dbReference>
<dbReference type="Proteomes" id="UP001652628">
    <property type="component" value="Chromosome 2R"/>
</dbReference>
<dbReference type="GO" id="GO:0006814">
    <property type="term" value="P:sodium ion transport"/>
    <property type="evidence" value="ECO:0007669"/>
    <property type="project" value="UniProtKB-KW"/>
</dbReference>
<dbReference type="Gene3D" id="1.20.120.540">
    <property type="entry name" value="Voltage-gated potassium channels"/>
    <property type="match status" value="1"/>
</dbReference>
<dbReference type="CDD" id="cd17318">
    <property type="entry name" value="MFS_SLC17"/>
    <property type="match status" value="1"/>
</dbReference>
<dbReference type="InterPro" id="IPR036259">
    <property type="entry name" value="MFS_trans_sf"/>
</dbReference>
<feature type="transmembrane region" description="Helical" evidence="6">
    <location>
        <begin position="151"/>
        <end position="171"/>
    </location>
</feature>
<evidence type="ECO:0000256" key="2">
    <source>
        <dbReference type="ARBA" id="ARBA00022692"/>
    </source>
</evidence>
<evidence type="ECO:0000256" key="6">
    <source>
        <dbReference type="SAM" id="Phobius"/>
    </source>
</evidence>
<feature type="transmembrane region" description="Helical" evidence="6">
    <location>
        <begin position="121"/>
        <end position="139"/>
    </location>
</feature>
<dbReference type="PANTHER" id="PTHR11662:SF280">
    <property type="entry name" value="FI21844P1-RELATED"/>
    <property type="match status" value="1"/>
</dbReference>
<feature type="transmembrane region" description="Helical" evidence="6">
    <location>
        <begin position="420"/>
        <end position="443"/>
    </location>
</feature>
<dbReference type="RefSeq" id="XP_016927399.3">
    <property type="nucleotide sequence ID" value="XM_017071910.4"/>
</dbReference>
<feature type="transmembrane region" description="Helical" evidence="6">
    <location>
        <begin position="93"/>
        <end position="114"/>
    </location>
</feature>
<name>A0AB39Z2I0_DROSZ</name>
<evidence type="ECO:0000259" key="7">
    <source>
        <dbReference type="PROSITE" id="PS50850"/>
    </source>
</evidence>
<feature type="transmembrane region" description="Helical" evidence="6">
    <location>
        <begin position="361"/>
        <end position="380"/>
    </location>
</feature>
<feature type="transmembrane region" description="Helical" evidence="6">
    <location>
        <begin position="214"/>
        <end position="233"/>
    </location>
</feature>
<dbReference type="GO" id="GO:0015293">
    <property type="term" value="F:symporter activity"/>
    <property type="evidence" value="ECO:0007669"/>
    <property type="project" value="UniProtKB-KW"/>
</dbReference>
<dbReference type="GO" id="GO:0006820">
    <property type="term" value="P:monoatomic anion transport"/>
    <property type="evidence" value="ECO:0007669"/>
    <property type="project" value="TreeGrafter"/>
</dbReference>
<dbReference type="GO" id="GO:0016020">
    <property type="term" value="C:membrane"/>
    <property type="evidence" value="ECO:0007669"/>
    <property type="project" value="UniProtKB-SubCell"/>
</dbReference>
<dbReference type="Gene3D" id="1.20.1250.20">
    <property type="entry name" value="MFS general substrate transporter like domains"/>
    <property type="match status" value="1"/>
</dbReference>